<dbReference type="Proteomes" id="UP000228680">
    <property type="component" value="Unassembled WGS sequence"/>
</dbReference>
<dbReference type="InterPro" id="IPR041633">
    <property type="entry name" value="Polbeta"/>
</dbReference>
<protein>
    <submittedName>
        <fullName evidence="2">Nucleotidyltransferase</fullName>
    </submittedName>
</protein>
<dbReference type="SUPFAM" id="SSF81301">
    <property type="entry name" value="Nucleotidyltransferase"/>
    <property type="match status" value="1"/>
</dbReference>
<dbReference type="EMBL" id="PCGR01000003">
    <property type="protein sequence ID" value="PJK16421.1"/>
    <property type="molecule type" value="Genomic_DNA"/>
</dbReference>
<dbReference type="Pfam" id="PF18765">
    <property type="entry name" value="Polbeta"/>
    <property type="match status" value="1"/>
</dbReference>
<evidence type="ECO:0000259" key="1">
    <source>
        <dbReference type="Pfam" id="PF18765"/>
    </source>
</evidence>
<keyword evidence="2" id="KW-0808">Transferase</keyword>
<dbReference type="PANTHER" id="PTHR43852:SF3">
    <property type="entry name" value="NUCLEOTIDYLTRANSFERASE"/>
    <property type="match status" value="1"/>
</dbReference>
<gene>
    <name evidence="2" type="ORF">CQS04_09375</name>
</gene>
<dbReference type="InterPro" id="IPR043519">
    <property type="entry name" value="NT_sf"/>
</dbReference>
<dbReference type="NCBIfam" id="NF047752">
    <property type="entry name" value="MntA_antitoxin"/>
    <property type="match status" value="1"/>
</dbReference>
<proteinExistence type="predicted"/>
<evidence type="ECO:0000313" key="2">
    <source>
        <dbReference type="EMBL" id="PJK16421.1"/>
    </source>
</evidence>
<dbReference type="Gene3D" id="3.30.460.10">
    <property type="entry name" value="Beta Polymerase, domain 2"/>
    <property type="match status" value="1"/>
</dbReference>
<reference evidence="2 3" key="1">
    <citation type="submission" date="2017-10" db="EMBL/GenBank/DDBJ databases">
        <title>Draft genome of Chryseomicrobium casticus sp. nov.</title>
        <authorList>
            <person name="Chakraborty R."/>
            <person name="Saha T."/>
        </authorList>
    </citation>
    <scope>NUCLEOTIDE SEQUENCE [LARGE SCALE GENOMIC DNA]</scope>
    <source>
        <strain evidence="2 3">ET03</strain>
    </source>
</reference>
<sequence length="136" mass="15716">MLDQNMQSRIVSIIRSKLPVYFIIIFGSFAKGNEREDSDLDIALFGEHEISAYERFKLAGKVASLVGREVDLVDIRQVDTVFTMQIFSQGVPIYLEDPNQFYIQRMRAYSMYLAFNEQRAPVIQSIKERGSVFGYE</sequence>
<dbReference type="AlphaFoldDB" id="A0A2M9EYY1"/>
<dbReference type="PANTHER" id="PTHR43852">
    <property type="entry name" value="NUCLEOTIDYLTRANSFERASE"/>
    <property type="match status" value="1"/>
</dbReference>
<name>A0A2M9EYY1_9BACL</name>
<keyword evidence="3" id="KW-1185">Reference proteome</keyword>
<comment type="caution">
    <text evidence="2">The sequence shown here is derived from an EMBL/GenBank/DDBJ whole genome shotgun (WGS) entry which is preliminary data.</text>
</comment>
<dbReference type="InterPro" id="IPR052930">
    <property type="entry name" value="TA_antitoxin_MntA"/>
</dbReference>
<accession>A0A2M9EYY1</accession>
<dbReference type="CDD" id="cd05403">
    <property type="entry name" value="NT_KNTase_like"/>
    <property type="match status" value="1"/>
</dbReference>
<organism evidence="2 3">
    <name type="scientific">Chryseomicrobium excrementi</name>
    <dbReference type="NCBI Taxonomy" id="2041346"/>
    <lineage>
        <taxon>Bacteria</taxon>
        <taxon>Bacillati</taxon>
        <taxon>Bacillota</taxon>
        <taxon>Bacilli</taxon>
        <taxon>Bacillales</taxon>
        <taxon>Caryophanaceae</taxon>
        <taxon>Chryseomicrobium</taxon>
    </lineage>
</organism>
<dbReference type="OrthoDB" id="9816197at2"/>
<evidence type="ECO:0000313" key="3">
    <source>
        <dbReference type="Proteomes" id="UP000228680"/>
    </source>
</evidence>
<dbReference type="GO" id="GO:0016740">
    <property type="term" value="F:transferase activity"/>
    <property type="evidence" value="ECO:0007669"/>
    <property type="project" value="UniProtKB-KW"/>
</dbReference>
<feature type="domain" description="Polymerase beta nucleotidyltransferase" evidence="1">
    <location>
        <begin position="10"/>
        <end position="98"/>
    </location>
</feature>